<dbReference type="EMBL" id="JAYFSI010000005">
    <property type="protein sequence ID" value="MEA5362530.1"/>
    <property type="molecule type" value="Genomic_DNA"/>
</dbReference>
<dbReference type="InterPro" id="IPR001509">
    <property type="entry name" value="Epimerase_deHydtase"/>
</dbReference>
<keyword evidence="3" id="KW-1185">Reference proteome</keyword>
<dbReference type="Proteomes" id="UP001304298">
    <property type="component" value="Unassembled WGS sequence"/>
</dbReference>
<dbReference type="Gene3D" id="3.40.50.720">
    <property type="entry name" value="NAD(P)-binding Rossmann-like Domain"/>
    <property type="match status" value="1"/>
</dbReference>
<dbReference type="PANTHER" id="PTHR43245:SF23">
    <property type="entry name" value="NAD(P)-BINDING DOMAIN-CONTAINING PROTEIN"/>
    <property type="match status" value="1"/>
</dbReference>
<accession>A0ABU5RA77</accession>
<dbReference type="CDD" id="cd08946">
    <property type="entry name" value="SDR_e"/>
    <property type="match status" value="1"/>
</dbReference>
<dbReference type="Pfam" id="PF01370">
    <property type="entry name" value="Epimerase"/>
    <property type="match status" value="1"/>
</dbReference>
<feature type="domain" description="NAD-dependent epimerase/dehydratase" evidence="1">
    <location>
        <begin position="3"/>
        <end position="231"/>
    </location>
</feature>
<dbReference type="InterPro" id="IPR036291">
    <property type="entry name" value="NAD(P)-bd_dom_sf"/>
</dbReference>
<dbReference type="RefSeq" id="WP_323330069.1">
    <property type="nucleotide sequence ID" value="NZ_JAYFSI010000005.1"/>
</dbReference>
<evidence type="ECO:0000313" key="2">
    <source>
        <dbReference type="EMBL" id="MEA5362530.1"/>
    </source>
</evidence>
<dbReference type="PANTHER" id="PTHR43245">
    <property type="entry name" value="BIFUNCTIONAL POLYMYXIN RESISTANCE PROTEIN ARNA"/>
    <property type="match status" value="1"/>
</dbReference>
<name>A0ABU5RA77_9PSEU</name>
<protein>
    <submittedName>
        <fullName evidence="2">SDR family oxidoreductase</fullName>
    </submittedName>
</protein>
<reference evidence="2 3" key="1">
    <citation type="submission" date="2023-12" db="EMBL/GenBank/DDBJ databases">
        <title>Amycolatopsis sp. V23-08.</title>
        <authorList>
            <person name="Somphong A."/>
        </authorList>
    </citation>
    <scope>NUCLEOTIDE SEQUENCE [LARGE SCALE GENOMIC DNA]</scope>
    <source>
        <strain evidence="2 3">V23-08</strain>
    </source>
</reference>
<evidence type="ECO:0000259" key="1">
    <source>
        <dbReference type="Pfam" id="PF01370"/>
    </source>
</evidence>
<dbReference type="InterPro" id="IPR050177">
    <property type="entry name" value="Lipid_A_modif_metabolic_enz"/>
</dbReference>
<dbReference type="SUPFAM" id="SSF51735">
    <property type="entry name" value="NAD(P)-binding Rossmann-fold domains"/>
    <property type="match status" value="1"/>
</dbReference>
<proteinExistence type="predicted"/>
<comment type="caution">
    <text evidence="2">The sequence shown here is derived from an EMBL/GenBank/DDBJ whole genome shotgun (WGS) entry which is preliminary data.</text>
</comment>
<gene>
    <name evidence="2" type="ORF">VA596_23545</name>
</gene>
<organism evidence="2 3">
    <name type="scientific">Amycolatopsis heterodermiae</name>
    <dbReference type="NCBI Taxonomy" id="3110235"/>
    <lineage>
        <taxon>Bacteria</taxon>
        <taxon>Bacillati</taxon>
        <taxon>Actinomycetota</taxon>
        <taxon>Actinomycetes</taxon>
        <taxon>Pseudonocardiales</taxon>
        <taxon>Pseudonocardiaceae</taxon>
        <taxon>Amycolatopsis</taxon>
    </lineage>
</organism>
<sequence length="301" mass="32129">MRVLVTGGAGYVGSTLVPALLAEGHHVRVLDRLRAGGEGLLSCCGHAGFEMVVGDVCDERAVAEALRGVDAIVHLAAVVGEPACAGEPAQAWMTNVEGTSTLVKLRQAGQSLLFASTGSVYGKVTDAVCTEATSVDPNTRYAKAKALGEQMVLDAGNAVVYRFATAFGVSQRLRTDLLVNDFVYKAVRQGYLVVYQPGFRRTLVHVRDMARSIVFALGNWHGLADDVYNVGNAELNLSKAAIAGAIARRTECYVHFAEFATDPDQRDYAVSYRKIEDKGFTAEVDLETGLAELCGAARLVP</sequence>
<evidence type="ECO:0000313" key="3">
    <source>
        <dbReference type="Proteomes" id="UP001304298"/>
    </source>
</evidence>